<accession>A0A9P3PP02</accession>
<dbReference type="Proteomes" id="UP001063166">
    <property type="component" value="Unassembled WGS sequence"/>
</dbReference>
<reference evidence="1" key="1">
    <citation type="submission" date="2022-07" db="EMBL/GenBank/DDBJ databases">
        <title>The genome of Lyophyllum shimeji provides insight into the initial evolution of ectomycorrhizal fungal genome.</title>
        <authorList>
            <person name="Kobayashi Y."/>
            <person name="Shibata T."/>
            <person name="Hirakawa H."/>
            <person name="Shigenobu S."/>
            <person name="Nishiyama T."/>
            <person name="Yamada A."/>
            <person name="Hasebe M."/>
            <person name="Kawaguchi M."/>
        </authorList>
    </citation>
    <scope>NUCLEOTIDE SEQUENCE</scope>
    <source>
        <strain evidence="1">AT787</strain>
    </source>
</reference>
<gene>
    <name evidence="1" type="ORF">LshimejAT787_0601060</name>
</gene>
<name>A0A9P3PP02_LYOSH</name>
<keyword evidence="2" id="KW-1185">Reference proteome</keyword>
<evidence type="ECO:0000313" key="2">
    <source>
        <dbReference type="Proteomes" id="UP001063166"/>
    </source>
</evidence>
<dbReference type="OrthoDB" id="3261569at2759"/>
<evidence type="ECO:0000313" key="1">
    <source>
        <dbReference type="EMBL" id="GLB38944.1"/>
    </source>
</evidence>
<dbReference type="EMBL" id="BRPK01000006">
    <property type="protein sequence ID" value="GLB38944.1"/>
    <property type="molecule type" value="Genomic_DNA"/>
</dbReference>
<dbReference type="AlphaFoldDB" id="A0A9P3PP02"/>
<sequence length="248" mass="27822">MNEQLTLARAAQPPLDRHIPPWVLRRLQHAIDSGVHYEASLYGPYNTFLTALFPMERHFMVKPQGLLRREFNGRIPSDKGSIASEDVGEITTNEDVYRKVTRWMEDVPDEQEEEEDEEEEEAGEVNGALARAVQKKGTSGSPDFVVVKASEGLVDDTIVAIIEVKADDDLKTLRQAEIQIMNYLGLAATKKRAANLKGYLLMAKTVHVWGFNSPAHDATYGPLTSYAMNLDRLKQELYIIAGAHWDIA</sequence>
<organism evidence="1 2">
    <name type="scientific">Lyophyllum shimeji</name>
    <name type="common">Hon-shimeji</name>
    <name type="synonym">Tricholoma shimeji</name>
    <dbReference type="NCBI Taxonomy" id="47721"/>
    <lineage>
        <taxon>Eukaryota</taxon>
        <taxon>Fungi</taxon>
        <taxon>Dikarya</taxon>
        <taxon>Basidiomycota</taxon>
        <taxon>Agaricomycotina</taxon>
        <taxon>Agaricomycetes</taxon>
        <taxon>Agaricomycetidae</taxon>
        <taxon>Agaricales</taxon>
        <taxon>Tricholomatineae</taxon>
        <taxon>Lyophyllaceae</taxon>
        <taxon>Lyophyllum</taxon>
    </lineage>
</organism>
<comment type="caution">
    <text evidence="1">The sequence shown here is derived from an EMBL/GenBank/DDBJ whole genome shotgun (WGS) entry which is preliminary data.</text>
</comment>
<proteinExistence type="predicted"/>
<protein>
    <submittedName>
        <fullName evidence="1">Uncharacterized protein</fullName>
    </submittedName>
</protein>